<dbReference type="eggNOG" id="COG3408">
    <property type="taxonomic scope" value="Bacteria"/>
</dbReference>
<feature type="domain" description="Glycogen debranching enzyme bacterial and archaeal type N-terminal" evidence="3">
    <location>
        <begin position="30"/>
        <end position="249"/>
    </location>
</feature>
<dbReference type="EMBL" id="CP003154">
    <property type="protein sequence ID" value="AFL72501.1"/>
    <property type="molecule type" value="Genomic_DNA"/>
</dbReference>
<dbReference type="GO" id="GO:0004134">
    <property type="term" value="F:4-alpha-glucanotransferase activity"/>
    <property type="evidence" value="ECO:0007669"/>
    <property type="project" value="InterPro"/>
</dbReference>
<dbReference type="InterPro" id="IPR012341">
    <property type="entry name" value="6hp_glycosidase-like_sf"/>
</dbReference>
<proteinExistence type="predicted"/>
<feature type="region of interest" description="Disordered" evidence="1">
    <location>
        <begin position="260"/>
        <end position="295"/>
    </location>
</feature>
<dbReference type="SUPFAM" id="SSF48208">
    <property type="entry name" value="Six-hairpin glycosidases"/>
    <property type="match status" value="1"/>
</dbReference>
<dbReference type="GO" id="GO:0004135">
    <property type="term" value="F:amylo-alpha-1,6-glucosidase activity"/>
    <property type="evidence" value="ECO:0007669"/>
    <property type="project" value="InterPro"/>
</dbReference>
<dbReference type="RefSeq" id="WP_014777002.1">
    <property type="nucleotide sequence ID" value="NC_018012.1"/>
</dbReference>
<evidence type="ECO:0000313" key="5">
    <source>
        <dbReference type="Proteomes" id="UP000006062"/>
    </source>
</evidence>
<dbReference type="Pfam" id="PF12439">
    <property type="entry name" value="GDE_N"/>
    <property type="match status" value="1"/>
</dbReference>
<dbReference type="OrthoDB" id="9761875at2"/>
<dbReference type="InterPro" id="IPR010401">
    <property type="entry name" value="AGL/Gdb1"/>
</dbReference>
<dbReference type="KEGG" id="tvi:Thivi_0434"/>
<reference evidence="4 5" key="1">
    <citation type="submission" date="2012-06" db="EMBL/GenBank/DDBJ databases">
        <title>Complete sequence of Thiocystis violascens DSM 198.</title>
        <authorList>
            <consortium name="US DOE Joint Genome Institute"/>
            <person name="Lucas S."/>
            <person name="Han J."/>
            <person name="Lapidus A."/>
            <person name="Cheng J.-F."/>
            <person name="Goodwin L."/>
            <person name="Pitluck S."/>
            <person name="Peters L."/>
            <person name="Ovchinnikova G."/>
            <person name="Teshima H."/>
            <person name="Detter J.C."/>
            <person name="Han C."/>
            <person name="Tapia R."/>
            <person name="Land M."/>
            <person name="Hauser L."/>
            <person name="Kyrpides N."/>
            <person name="Ivanova N."/>
            <person name="Pagani I."/>
            <person name="Vogl K."/>
            <person name="Liu Z."/>
            <person name="Frigaard N.-U."/>
            <person name="Bryant D."/>
            <person name="Woyke T."/>
        </authorList>
    </citation>
    <scope>NUCLEOTIDE SEQUENCE [LARGE SCALE GENOMIC DNA]</scope>
    <source>
        <strain evidence="5">ATCC 17096 / DSM 198 / 6111</strain>
    </source>
</reference>
<accession>I3Y683</accession>
<dbReference type="STRING" id="765911.Thivi_0434"/>
<feature type="domain" description="Glycogen debranching enzyme C-terminal" evidence="2">
    <location>
        <begin position="334"/>
        <end position="683"/>
    </location>
</feature>
<dbReference type="InterPro" id="IPR024742">
    <property type="entry name" value="Glycogen_debranch_N"/>
</dbReference>
<name>I3Y683_THIV6</name>
<dbReference type="GO" id="GO:0005980">
    <property type="term" value="P:glycogen catabolic process"/>
    <property type="evidence" value="ECO:0007669"/>
    <property type="project" value="InterPro"/>
</dbReference>
<dbReference type="Gene3D" id="1.50.10.10">
    <property type="match status" value="1"/>
</dbReference>
<dbReference type="InterPro" id="IPR032790">
    <property type="entry name" value="GDE_C"/>
</dbReference>
<evidence type="ECO:0000259" key="2">
    <source>
        <dbReference type="Pfam" id="PF06202"/>
    </source>
</evidence>
<dbReference type="FunFam" id="1.50.10.10:FF:000073">
    <property type="entry name" value="Glycogen debranching enzyme, hypothetical (TreX-like)"/>
    <property type="match status" value="1"/>
</dbReference>
<dbReference type="InterPro" id="IPR008928">
    <property type="entry name" value="6-hairpin_glycosidase_sf"/>
</dbReference>
<dbReference type="PANTHER" id="PTHR10569:SF2">
    <property type="entry name" value="GLYCOGEN DEBRANCHING ENZYME"/>
    <property type="match status" value="1"/>
</dbReference>
<organism evidence="4 5">
    <name type="scientific">Thiocystis violascens (strain ATCC 17096 / DSM 198 / 6111)</name>
    <name type="common">Chromatium violascens</name>
    <dbReference type="NCBI Taxonomy" id="765911"/>
    <lineage>
        <taxon>Bacteria</taxon>
        <taxon>Pseudomonadati</taxon>
        <taxon>Pseudomonadota</taxon>
        <taxon>Gammaproteobacteria</taxon>
        <taxon>Chromatiales</taxon>
        <taxon>Chromatiaceae</taxon>
        <taxon>Thiocystis</taxon>
    </lineage>
</organism>
<evidence type="ECO:0000259" key="3">
    <source>
        <dbReference type="Pfam" id="PF12439"/>
    </source>
</evidence>
<evidence type="ECO:0000256" key="1">
    <source>
        <dbReference type="SAM" id="MobiDB-lite"/>
    </source>
</evidence>
<dbReference type="HOGENOM" id="CLU_026835_0_0_6"/>
<protein>
    <submittedName>
        <fullName evidence="4">Glycogen debranching enzyme</fullName>
    </submittedName>
</protein>
<keyword evidence="5" id="KW-1185">Reference proteome</keyword>
<dbReference type="AlphaFoldDB" id="I3Y683"/>
<evidence type="ECO:0000313" key="4">
    <source>
        <dbReference type="EMBL" id="AFL72501.1"/>
    </source>
</evidence>
<dbReference type="PANTHER" id="PTHR10569">
    <property type="entry name" value="GLYCOGEN DEBRANCHING ENZYME"/>
    <property type="match status" value="1"/>
</dbReference>
<dbReference type="Pfam" id="PF06202">
    <property type="entry name" value="GDE_C"/>
    <property type="match status" value="1"/>
</dbReference>
<gene>
    <name evidence="4" type="ordered locus">Thivi_0434</name>
</gene>
<sequence>MTIAKTLSQLPQSIRFGREICGQLDQAERREWWLTNGRGAYASGTVAGTLTRRYHGLLIAPLSPPLGRFLVFAKADATLLDGDRTWPLFTNRWSDGTLSPRGDRHLESFRLDGRLPVWQFAIGNRRLEQRLWMDQGTDQVHLAWRLLSGGGERPLRLQVDLLVNARDHHGVTDGDRIQPDCRVAGDRLRVVHADWFALEIQAHGGGIRADPVWIENFDLPVERERGLEDRDNHLRAGVALLDLPLGEWVGLSAEINRGTDIPPVDERDTALPFHRDGWGRIRPPRSHDRQQTRDRQLLEQARTAHPAFADAPDWIRQLILAADAFLFARPLAEVPDGESAIAGYPWFGDWGRDTMIALPGLALATGRPASARRILLTFARFVDAGMLPNCFPGAGETPAYNSVDAALWYLDAWRAYVEATEDTASLTAAFPVLESIVDAYCAGTRHGIRMDPTDGLIQAGEPGIQLTWMDAKVDDWVVTPRIGKPVEINALWYNALIVMRDFAARLGRDPSRYAELAERVAAGFQRYLRADGEGLLDLLDGPAGADASVRPNQILAVSLHASPLARADQARVVDGCGQILLTSYGLRSLAPGEPEYRGRYRGGIRERDGAYHQGTVWCWLLGHYALAEYRVTGDANLARSRLTPLSDHLRDAGLGSLSEIFDGDPPHQPRGAPLQAWSVACTLDAWRRIGD</sequence>
<dbReference type="Proteomes" id="UP000006062">
    <property type="component" value="Chromosome"/>
</dbReference>
<feature type="compositionally biased region" description="Basic and acidic residues" evidence="1">
    <location>
        <begin position="264"/>
        <end position="295"/>
    </location>
</feature>